<keyword evidence="2" id="KW-1185">Reference proteome</keyword>
<feature type="non-terminal residue" evidence="1">
    <location>
        <position position="1"/>
    </location>
</feature>
<gene>
    <name evidence="1" type="ORF">GMARGA_LOCUS46358</name>
</gene>
<evidence type="ECO:0000313" key="2">
    <source>
        <dbReference type="Proteomes" id="UP000789901"/>
    </source>
</evidence>
<accession>A0ABN7XQA4</accession>
<organism evidence="1 2">
    <name type="scientific">Gigaspora margarita</name>
    <dbReference type="NCBI Taxonomy" id="4874"/>
    <lineage>
        <taxon>Eukaryota</taxon>
        <taxon>Fungi</taxon>
        <taxon>Fungi incertae sedis</taxon>
        <taxon>Mucoromycota</taxon>
        <taxon>Glomeromycotina</taxon>
        <taxon>Glomeromycetes</taxon>
        <taxon>Diversisporales</taxon>
        <taxon>Gigasporaceae</taxon>
        <taxon>Gigaspora</taxon>
    </lineage>
</organism>
<proteinExistence type="predicted"/>
<dbReference type="Proteomes" id="UP000789901">
    <property type="component" value="Unassembled WGS sequence"/>
</dbReference>
<reference evidence="1 2" key="1">
    <citation type="submission" date="2021-06" db="EMBL/GenBank/DDBJ databases">
        <authorList>
            <person name="Kallberg Y."/>
            <person name="Tangrot J."/>
            <person name="Rosling A."/>
        </authorList>
    </citation>
    <scope>NUCLEOTIDE SEQUENCE [LARGE SCALE GENOMIC DNA]</scope>
    <source>
        <strain evidence="1 2">120-4 pot B 10/14</strain>
    </source>
</reference>
<protein>
    <submittedName>
        <fullName evidence="1">36130_t:CDS:1</fullName>
    </submittedName>
</protein>
<feature type="non-terminal residue" evidence="1">
    <location>
        <position position="52"/>
    </location>
</feature>
<evidence type="ECO:0000313" key="1">
    <source>
        <dbReference type="EMBL" id="CAG8857539.1"/>
    </source>
</evidence>
<comment type="caution">
    <text evidence="1">The sequence shown here is derived from an EMBL/GenBank/DDBJ whole genome shotgun (WGS) entry which is preliminary data.</text>
</comment>
<sequence>NIDNNKQEFLCTISDTPTHWNSSYIVWKWLLQIKRAIKLIEATMNTDNDYNI</sequence>
<name>A0ABN7XQA4_GIGMA</name>
<dbReference type="EMBL" id="CAJVQB010172157">
    <property type="protein sequence ID" value="CAG8857539.1"/>
    <property type="molecule type" value="Genomic_DNA"/>
</dbReference>